<comment type="similarity">
    <text evidence="1">Belongs to the UPF0162 family.</text>
</comment>
<name>A0A5B9W8B5_9BACT</name>
<dbReference type="Pfam" id="PF13371">
    <property type="entry name" value="TPR_9"/>
    <property type="match status" value="1"/>
</dbReference>
<evidence type="ECO:0000259" key="2">
    <source>
        <dbReference type="Pfam" id="PF13369"/>
    </source>
</evidence>
<dbReference type="Pfam" id="PF13369">
    <property type="entry name" value="Transglut_core2"/>
    <property type="match status" value="1"/>
</dbReference>
<dbReference type="PANTHER" id="PTHR31350:SF21">
    <property type="entry name" value="F-BOX ONLY PROTEIN 21"/>
    <property type="match status" value="1"/>
</dbReference>
<evidence type="ECO:0000313" key="4">
    <source>
        <dbReference type="Proteomes" id="UP000324233"/>
    </source>
</evidence>
<dbReference type="InterPro" id="IPR032698">
    <property type="entry name" value="SirB1_N"/>
</dbReference>
<proteinExistence type="inferred from homology"/>
<dbReference type="AlphaFoldDB" id="A0A5B9W8B5"/>
<dbReference type="PANTHER" id="PTHR31350">
    <property type="entry name" value="SI:DKEY-261L7.2"/>
    <property type="match status" value="1"/>
</dbReference>
<protein>
    <recommendedName>
        <fullName evidence="2">Protein SirB1 N-terminal domain-containing protein</fullName>
    </recommendedName>
</protein>
<dbReference type="SUPFAM" id="SSF48452">
    <property type="entry name" value="TPR-like"/>
    <property type="match status" value="1"/>
</dbReference>
<keyword evidence="4" id="KW-1185">Reference proteome</keyword>
<dbReference type="InterPro" id="IPR011990">
    <property type="entry name" value="TPR-like_helical_dom_sf"/>
</dbReference>
<accession>A0A5B9W8B5</accession>
<gene>
    <name evidence="3" type="ORF">OJF2_54330</name>
</gene>
<dbReference type="EMBL" id="CP042997">
    <property type="protein sequence ID" value="QEH36848.1"/>
    <property type="molecule type" value="Genomic_DNA"/>
</dbReference>
<dbReference type="Proteomes" id="UP000324233">
    <property type="component" value="Chromosome"/>
</dbReference>
<dbReference type="KEGG" id="agv:OJF2_54330"/>
<feature type="domain" description="Protein SirB1 N-terminal" evidence="2">
    <location>
        <begin position="42"/>
        <end position="194"/>
    </location>
</feature>
<reference evidence="3 4" key="1">
    <citation type="submission" date="2019-08" db="EMBL/GenBank/DDBJ databases">
        <title>Deep-cultivation of Planctomycetes and their phenomic and genomic characterization uncovers novel biology.</title>
        <authorList>
            <person name="Wiegand S."/>
            <person name="Jogler M."/>
            <person name="Boedeker C."/>
            <person name="Pinto D."/>
            <person name="Vollmers J."/>
            <person name="Rivas-Marin E."/>
            <person name="Kohn T."/>
            <person name="Peeters S.H."/>
            <person name="Heuer A."/>
            <person name="Rast P."/>
            <person name="Oberbeckmann S."/>
            <person name="Bunk B."/>
            <person name="Jeske O."/>
            <person name="Meyerdierks A."/>
            <person name="Storesund J.E."/>
            <person name="Kallscheuer N."/>
            <person name="Luecker S."/>
            <person name="Lage O.M."/>
            <person name="Pohl T."/>
            <person name="Merkel B.J."/>
            <person name="Hornburger P."/>
            <person name="Mueller R.-W."/>
            <person name="Bruemmer F."/>
            <person name="Labrenz M."/>
            <person name="Spormann A.M."/>
            <person name="Op den Camp H."/>
            <person name="Overmann J."/>
            <person name="Amann R."/>
            <person name="Jetten M.S.M."/>
            <person name="Mascher T."/>
            <person name="Medema M.H."/>
            <person name="Devos D.P."/>
            <person name="Kaster A.-K."/>
            <person name="Ovreas L."/>
            <person name="Rohde M."/>
            <person name="Galperin M.Y."/>
            <person name="Jogler C."/>
        </authorList>
    </citation>
    <scope>NUCLEOTIDE SEQUENCE [LARGE SCALE GENOMIC DNA]</scope>
    <source>
        <strain evidence="3 4">OJF2</strain>
    </source>
</reference>
<evidence type="ECO:0000313" key="3">
    <source>
        <dbReference type="EMBL" id="QEH36848.1"/>
    </source>
</evidence>
<evidence type="ECO:0000256" key="1">
    <source>
        <dbReference type="ARBA" id="ARBA00007100"/>
    </source>
</evidence>
<sequence>MAKRFVHSPEFQRLVEGAERPSLLRIAFEIARDAYPELPIEEYVARVEHLAERIRSRCEPNARPRKVLGQINWAMYLEEGYGPDRENYFDPRNSYLNEVMDRKMGIPISLSILYAALAERAGLLLDGVNFPAHFMLRHGEGLSELFIDCFQGGEFLDREGCIRRLEERTRNPVNLSAIDFGPCTPRTVVARMLRNLKAVYLATSDYMSALPVQRRLAALDDDDLLEHRDLGMICVQVDRPGEAIDPLRAYLEAHPAADDSRTVAALLGAARRTIAEWN</sequence>
<organism evidence="3 4">
    <name type="scientific">Aquisphaera giovannonii</name>
    <dbReference type="NCBI Taxonomy" id="406548"/>
    <lineage>
        <taxon>Bacteria</taxon>
        <taxon>Pseudomonadati</taxon>
        <taxon>Planctomycetota</taxon>
        <taxon>Planctomycetia</taxon>
        <taxon>Isosphaerales</taxon>
        <taxon>Isosphaeraceae</taxon>
        <taxon>Aquisphaera</taxon>
    </lineage>
</organism>
<dbReference type="RefSeq" id="WP_246196162.1">
    <property type="nucleotide sequence ID" value="NZ_CP042997.1"/>
</dbReference>